<organism evidence="2 3">
    <name type="scientific">Mesonia algae</name>
    <dbReference type="NCBI Taxonomy" id="213248"/>
    <lineage>
        <taxon>Bacteria</taxon>
        <taxon>Pseudomonadati</taxon>
        <taxon>Bacteroidota</taxon>
        <taxon>Flavobacteriia</taxon>
        <taxon>Flavobacteriales</taxon>
        <taxon>Flavobacteriaceae</taxon>
        <taxon>Mesonia</taxon>
    </lineage>
</organism>
<proteinExistence type="predicted"/>
<evidence type="ECO:0000256" key="1">
    <source>
        <dbReference type="SAM" id="SignalP"/>
    </source>
</evidence>
<evidence type="ECO:0000313" key="2">
    <source>
        <dbReference type="EMBL" id="PZW43851.1"/>
    </source>
</evidence>
<feature type="signal peptide" evidence="1">
    <location>
        <begin position="1"/>
        <end position="18"/>
    </location>
</feature>
<evidence type="ECO:0000313" key="3">
    <source>
        <dbReference type="Proteomes" id="UP000249542"/>
    </source>
</evidence>
<evidence type="ECO:0008006" key="4">
    <source>
        <dbReference type="Google" id="ProtNLM"/>
    </source>
</evidence>
<sequence>MKKLCFFLFIIFSLSTIAQSKKEEVEQRITRDKMPLEALQILDFFNDRKFKKEHYFFEKDGNRGSYEAKFIYNKSVYSVEFSPKGKLEDVEVVIKKQQIPQKPLNKIESFLKDNFDAFKIVKVQKQFKNGVAKEVFEKSLLLTNHPDNFEIIVQTRLKGSYYKYEILFDASGDYKEKRKVVKNQFDYLIF</sequence>
<dbReference type="EMBL" id="QKYV01000001">
    <property type="protein sequence ID" value="PZW43851.1"/>
    <property type="molecule type" value="Genomic_DNA"/>
</dbReference>
<feature type="chain" id="PRO_5015959452" description="PepSY-like beta-lactamase-inhibitor" evidence="1">
    <location>
        <begin position="19"/>
        <end position="190"/>
    </location>
</feature>
<gene>
    <name evidence="2" type="ORF">LX95_00177</name>
</gene>
<comment type="caution">
    <text evidence="2">The sequence shown here is derived from an EMBL/GenBank/DDBJ whole genome shotgun (WGS) entry which is preliminary data.</text>
</comment>
<keyword evidence="3" id="KW-1185">Reference proteome</keyword>
<dbReference type="AlphaFoldDB" id="A0A2W7IAB2"/>
<dbReference type="SUPFAM" id="SSF160574">
    <property type="entry name" value="BT0923-like"/>
    <property type="match status" value="1"/>
</dbReference>
<accession>A0A2W7IAB2</accession>
<name>A0A2W7IAB2_9FLAO</name>
<dbReference type="Proteomes" id="UP000249542">
    <property type="component" value="Unassembled WGS sequence"/>
</dbReference>
<protein>
    <recommendedName>
        <fullName evidence="4">PepSY-like beta-lactamase-inhibitor</fullName>
    </recommendedName>
</protein>
<reference evidence="2 3" key="1">
    <citation type="submission" date="2018-06" db="EMBL/GenBank/DDBJ databases">
        <title>Genomic Encyclopedia of Archaeal and Bacterial Type Strains, Phase II (KMG-II): from individual species to whole genera.</title>
        <authorList>
            <person name="Goeker M."/>
        </authorList>
    </citation>
    <scope>NUCLEOTIDE SEQUENCE [LARGE SCALE GENOMIC DNA]</scope>
    <source>
        <strain evidence="2 3">DSM 15361</strain>
    </source>
</reference>
<keyword evidence="1" id="KW-0732">Signal</keyword>